<feature type="compositionally biased region" description="Basic and acidic residues" evidence="8">
    <location>
        <begin position="1307"/>
        <end position="1319"/>
    </location>
</feature>
<feature type="region of interest" description="Disordered" evidence="8">
    <location>
        <begin position="1572"/>
        <end position="1648"/>
    </location>
</feature>
<dbReference type="InterPro" id="IPR015424">
    <property type="entry name" value="PyrdxlP-dep_Trfase"/>
</dbReference>
<dbReference type="PANTHER" id="PTHR45670">
    <property type="entry name" value="E3 UBIQUITIN-PROTEIN LIGASE TRIP12"/>
    <property type="match status" value="1"/>
</dbReference>
<reference evidence="10" key="1">
    <citation type="submission" date="2023-06" db="EMBL/GenBank/DDBJ databases">
        <authorList>
            <consortium name="Lawrence Berkeley National Laboratory"/>
            <person name="Ahrendt S."/>
            <person name="Sahu N."/>
            <person name="Indic B."/>
            <person name="Wong-Bajracharya J."/>
            <person name="Merenyi Z."/>
            <person name="Ke H.-M."/>
            <person name="Monk M."/>
            <person name="Kocsube S."/>
            <person name="Drula E."/>
            <person name="Lipzen A."/>
            <person name="Balint B."/>
            <person name="Henrissat B."/>
            <person name="Andreopoulos B."/>
            <person name="Martin F.M."/>
            <person name="Harder C.B."/>
            <person name="Rigling D."/>
            <person name="Ford K.L."/>
            <person name="Foster G.D."/>
            <person name="Pangilinan J."/>
            <person name="Papanicolaou A."/>
            <person name="Barry K."/>
            <person name="LaButti K."/>
            <person name="Viragh M."/>
            <person name="Koriabine M."/>
            <person name="Yan M."/>
            <person name="Riley R."/>
            <person name="Champramary S."/>
            <person name="Plett K.L."/>
            <person name="Tsai I.J."/>
            <person name="Slot J."/>
            <person name="Sipos G."/>
            <person name="Plett J."/>
            <person name="Nagy L.G."/>
            <person name="Grigoriev I.V."/>
        </authorList>
    </citation>
    <scope>NUCLEOTIDE SEQUENCE</scope>
    <source>
        <strain evidence="10">CCBAS 213</strain>
    </source>
</reference>
<dbReference type="Gene3D" id="3.30.2410.10">
    <property type="entry name" value="Hect, E3 ligase catalytic domain"/>
    <property type="match status" value="1"/>
</dbReference>
<dbReference type="CDD" id="cd00078">
    <property type="entry name" value="HECTc"/>
    <property type="match status" value="1"/>
</dbReference>
<dbReference type="Gene3D" id="3.40.640.10">
    <property type="entry name" value="Type I PLP-dependent aspartate aminotransferase-like (Major domain)"/>
    <property type="match status" value="1"/>
</dbReference>
<dbReference type="InterPro" id="IPR015422">
    <property type="entry name" value="PyrdxlP-dep_Trfase_small"/>
</dbReference>
<evidence type="ECO:0000256" key="1">
    <source>
        <dbReference type="ARBA" id="ARBA00000885"/>
    </source>
</evidence>
<feature type="compositionally biased region" description="Acidic residues" evidence="8">
    <location>
        <begin position="681"/>
        <end position="695"/>
    </location>
</feature>
<dbReference type="EMBL" id="JAUEPS010000003">
    <property type="protein sequence ID" value="KAK0467162.1"/>
    <property type="molecule type" value="Genomic_DNA"/>
</dbReference>
<dbReference type="PROSITE" id="PS50237">
    <property type="entry name" value="HECT"/>
    <property type="match status" value="1"/>
</dbReference>
<feature type="compositionally biased region" description="Polar residues" evidence="8">
    <location>
        <begin position="544"/>
        <end position="553"/>
    </location>
</feature>
<name>A0AA39NKB4_ARMTA</name>
<feature type="compositionally biased region" description="Polar residues" evidence="8">
    <location>
        <begin position="587"/>
        <end position="598"/>
    </location>
</feature>
<dbReference type="SUPFAM" id="SSF53383">
    <property type="entry name" value="PLP-dependent transferases"/>
    <property type="match status" value="1"/>
</dbReference>
<sequence>MPAELRPTSILHRTPWRPPVATSAKGIQIQLEDGTTLIDAVGGAAVACIWQATIQVVKQAIKGSNVYNMQLSNEPAEELAKYLVSTGGGAFDLCGFVSGGSEAMEAVIKLARQYFYETGQPKRTNFIARQLSFHGNTVATLSLAHHAARRAPYEAILDHGNFHHVSPAYAKRFQLPNETEEQYVERLRKELEDKFIELGPDTVVGFVAETVVGATTGVVAAPKGYFKAMKSVCDKYGALFILDEVMSGMGRMGCYHAWELYGDGIAPDIQAVAKGLGGGYASIGAVLMSKKVADGIRDGSGFWKHGHTYQAHPLACAASLAVQKVIQSEGLIENCRKQGVYLGSRLKERLQGPNSLAAPFIFDIRGGGGFWGIELDFTSPEAASYSLKGKPVGILVQERAFEKGLIVMGMTGGAIREGVDGNHVMLSPAYNVTTEEIDKIEATASSSSSTHLDLDSLPTTGPRSLRSSARTKAAKNKSKDKGKAKERDTGLTESSSAQPATESSSTRTTRAATKAKRTKESTANSKPKDLSDESSRQSRRTRKGASSTSTALTINEPLKDPKGKKRAAPDTNSDDDAPGPSKRARTTAYSLRSQSISKPANMPRKTRSSAAVKGKMAIRSKAMAVASSSRLEDDDVDMGDSDYKREESDHDERMEDPVEDGNDHDSAGSEDDHDPGPGDGHDDDGDDDDDDEGDNDVLMPSGPGGGIPGGLDETTAMAIFGDYRQFGSYMLSLSSRLRTMLNNIKSTADPTTRLVTLQELSELLSISTEDTLAGSFQVEQFVRELVKILGGRGADNDEDEDADEEHHERDEDAALAAALAMSTGNIYQGDSNLEAQVLACRCLANLMEALPGVAHTVVYHGAIPVLCSKLIEISYIDLAEQTLSTMEKISEEFPSSIVREGGLAALLNYLDFFSIAVQRTALQAASNCCRNISPDHFTMIQGVWPIIRNCLAYSDQRLVEFACLCVIRVIDSYHRSSTENLESLVDTALIRAINQLLMPSGGSSMIAANTFTLLLRALATAARCSPKITIALLEADVVDTLYQILTGVLPPSSENGYEQGNSSGGQGLGGGLADMTVMENLAHRPKDQVEEALSLISELMPPLPKDGVFDHKAYTEKSLAKMQKAKAKADRAAARQASQATLAAALMVFPAVEEAGPTEAPTAVHTPQETHGSGETGPSGPPDRTELLRSKSEVVGRFMNLTVPILIDVYAASVITPIRVKTLTGLLKAISFLDAEGLKRVLTFVPVASFASSILSSKDHPTLVIGALQLVDLLLSKVPSLYTPTFKREGVFHEIEGLAARTVVSSKMKDKGDKDKESSDASTPPDMSSAATTPAPTIPGFKKLTSLSLDPDDAITLRARVIKFKHLSGDDQGDSDAGFDTLRRLVERISSRASSEKELTEALWELADLFSSPHTSVSSFELLQSGLVDTLLTFATETEGLVSLTRRRELLLDALVNRRTKHLSSSQTPFSTFVKKLQESLTRMESFDVVTVAQSSDDSKRSSPSLLARQLRLRLVAGDESGVPRNLHNIVVSIHAIATFQALHDYLRPRVAGLLGSGSRLSGMLAALAASGFTSGPSSRTEETAPASSTTADAGSSTPAATPSITRRRSQRLSAKNSATAEPSDAPAVDPLPTDNVPETAPSDTVVDSEIHADFSDDEVDAEVFDDDVDPDTSISDKTVTLSVAEDGTKVEAQTPDGTRVATPSLSSKDNAPSRSSSLSKVSYAAALKAKPQDWHLEFSMDDHILPLDLTIYGAMHQHEMRKNAGPVPSSLIWQGVYTVKFKKVQGPLPSSDTNGTENGVKSRSSAPSLTSLPEDAPHAKILRLLRVLHQLNTTEAERAVFNGDKRNLPEVAFVNNKLTAKLTRQLEEPMIVASSCLPDWALDLPQHFPFLFPFATRYNFLQSTSFGYARLILKWQSQQGRAQDSSRRDDGIGFLGRLQRQKVRISRKHILESAVKVFELYGSSSSVLEVEYFEEVGTGLGPTLEFYSLVSKEFARKDLKLWRDADLPGSGVYVNHPVGLYPAPISPEDIASDGGQKRTHVFRVIGQFVAKAMLDSRIIDLSFNKVFLKLVLGEEVPVTVATLKLVDVDLGNSLLKVLNIVNTQNQVPSDKLSRKIAMVESVDIEDLALDFTIPGYDIELRPGGRDIAVTAENVHEYVEEVLDAIIGKGAALQAKAFREGFSKVFPISDLQAFSADELVMLFGNSDEDWSIETLSEALKADHGFNPESRAIRDLVEILAEYDPPTRRDCLQFITGSPKLPIGGFRGLNPPLTVVRKPHEAPLTADDYLPSVMTCVNYLKLPDYSSKEVMREKLRIAIKEGVGSFHLS</sequence>
<feature type="compositionally biased region" description="Polar residues" evidence="8">
    <location>
        <begin position="1325"/>
        <end position="1335"/>
    </location>
</feature>
<dbReference type="InterPro" id="IPR005814">
    <property type="entry name" value="Aminotrans_3"/>
</dbReference>
<proteinExistence type="inferred from homology"/>
<feature type="compositionally biased region" description="Basic and acidic residues" evidence="8">
    <location>
        <begin position="477"/>
        <end position="490"/>
    </location>
</feature>
<dbReference type="InterPro" id="IPR000569">
    <property type="entry name" value="HECT_dom"/>
</dbReference>
<feature type="compositionally biased region" description="Basic and acidic residues" evidence="8">
    <location>
        <begin position="526"/>
        <end position="536"/>
    </location>
</feature>
<dbReference type="InterPro" id="IPR035983">
    <property type="entry name" value="Hect_E3_ubiquitin_ligase"/>
</dbReference>
<evidence type="ECO:0000256" key="8">
    <source>
        <dbReference type="SAM" id="MobiDB-lite"/>
    </source>
</evidence>
<protein>
    <recommendedName>
        <fullName evidence="3">HECT-type E3 ubiquitin transferase</fullName>
        <ecNumber evidence="3">2.3.2.26</ecNumber>
    </recommendedName>
</protein>
<dbReference type="Pfam" id="PF25579">
    <property type="entry name" value="TPR_TRIP12_N"/>
    <property type="match status" value="1"/>
</dbReference>
<feature type="region of interest" description="Disordered" evidence="8">
    <location>
        <begin position="792"/>
        <end position="811"/>
    </location>
</feature>
<dbReference type="SUPFAM" id="SSF48371">
    <property type="entry name" value="ARM repeat"/>
    <property type="match status" value="1"/>
</dbReference>
<feature type="compositionally biased region" description="Low complexity" evidence="8">
    <location>
        <begin position="442"/>
        <end position="451"/>
    </location>
</feature>
<evidence type="ECO:0000256" key="4">
    <source>
        <dbReference type="ARBA" id="ARBA00022679"/>
    </source>
</evidence>
<feature type="region of interest" description="Disordered" evidence="8">
    <location>
        <begin position="1686"/>
        <end position="1718"/>
    </location>
</feature>
<dbReference type="GO" id="GO:0016607">
    <property type="term" value="C:nuclear speck"/>
    <property type="evidence" value="ECO:0007669"/>
    <property type="project" value="TreeGrafter"/>
</dbReference>
<dbReference type="SUPFAM" id="SSF56204">
    <property type="entry name" value="Hect, E3 ligase catalytic domain"/>
    <property type="match status" value="1"/>
</dbReference>
<dbReference type="Pfam" id="PF00632">
    <property type="entry name" value="HECT"/>
    <property type="match status" value="1"/>
</dbReference>
<keyword evidence="5 7" id="KW-0833">Ubl conjugation pathway</keyword>
<dbReference type="SMART" id="SM00119">
    <property type="entry name" value="HECTc"/>
    <property type="match status" value="1"/>
</dbReference>
<feature type="compositionally biased region" description="Basic and acidic residues" evidence="8">
    <location>
        <begin position="641"/>
        <end position="667"/>
    </location>
</feature>
<comment type="similarity">
    <text evidence="2">Belongs to the UPL family. K-HECT subfamily.</text>
</comment>
<feature type="region of interest" description="Disordered" evidence="8">
    <location>
        <begin position="1306"/>
        <end position="1337"/>
    </location>
</feature>
<dbReference type="InterPro" id="IPR016024">
    <property type="entry name" value="ARM-type_fold"/>
</dbReference>
<dbReference type="Gene3D" id="3.90.1750.10">
    <property type="entry name" value="Hect, E3 ligase catalytic domains"/>
    <property type="match status" value="1"/>
</dbReference>
<dbReference type="CDD" id="cd00610">
    <property type="entry name" value="OAT_like"/>
    <property type="match status" value="1"/>
</dbReference>
<feature type="compositionally biased region" description="Polar residues" evidence="8">
    <location>
        <begin position="1789"/>
        <end position="1812"/>
    </location>
</feature>
<evidence type="ECO:0000313" key="10">
    <source>
        <dbReference type="EMBL" id="KAK0467162.1"/>
    </source>
</evidence>
<dbReference type="InterPro" id="IPR045322">
    <property type="entry name" value="HECTD1/TRIP12-like"/>
</dbReference>
<dbReference type="GO" id="GO:0030170">
    <property type="term" value="F:pyridoxal phosphate binding"/>
    <property type="evidence" value="ECO:0007669"/>
    <property type="project" value="InterPro"/>
</dbReference>
<feature type="active site" description="Glycyl thioester intermediate" evidence="7">
    <location>
        <position position="2295"/>
    </location>
</feature>
<feature type="region of interest" description="Disordered" evidence="8">
    <location>
        <begin position="1157"/>
        <end position="1186"/>
    </location>
</feature>
<dbReference type="Gene3D" id="1.25.10.10">
    <property type="entry name" value="Leucine-rich Repeat Variant"/>
    <property type="match status" value="1"/>
</dbReference>
<feature type="compositionally biased region" description="Polar residues" evidence="8">
    <location>
        <begin position="1612"/>
        <end position="1621"/>
    </location>
</feature>
<dbReference type="Proteomes" id="UP001175211">
    <property type="component" value="Unassembled WGS sequence"/>
</dbReference>
<accession>A0AA39NKB4</accession>
<dbReference type="GO" id="GO:0061630">
    <property type="term" value="F:ubiquitin protein ligase activity"/>
    <property type="evidence" value="ECO:0007669"/>
    <property type="project" value="UniProtKB-EC"/>
</dbReference>
<keyword evidence="4" id="KW-0808">Transferase</keyword>
<dbReference type="GO" id="GO:0043161">
    <property type="term" value="P:proteasome-mediated ubiquitin-dependent protein catabolic process"/>
    <property type="evidence" value="ECO:0007669"/>
    <property type="project" value="TreeGrafter"/>
</dbReference>
<dbReference type="InterPro" id="IPR011989">
    <property type="entry name" value="ARM-like"/>
</dbReference>
<feature type="region of interest" description="Disordered" evidence="8">
    <location>
        <begin position="442"/>
        <end position="710"/>
    </location>
</feature>
<evidence type="ECO:0000259" key="9">
    <source>
        <dbReference type="PROSITE" id="PS50237"/>
    </source>
</evidence>
<dbReference type="Pfam" id="PF00202">
    <property type="entry name" value="Aminotran_3"/>
    <property type="match status" value="1"/>
</dbReference>
<feature type="compositionally biased region" description="Polar residues" evidence="8">
    <location>
        <begin position="457"/>
        <end position="470"/>
    </location>
</feature>
<evidence type="ECO:0000256" key="6">
    <source>
        <dbReference type="ARBA" id="ARBA00022898"/>
    </source>
</evidence>
<evidence type="ECO:0000256" key="5">
    <source>
        <dbReference type="ARBA" id="ARBA00022786"/>
    </source>
</evidence>
<comment type="caution">
    <text evidence="10">The sequence shown here is derived from an EMBL/GenBank/DDBJ whole genome shotgun (WGS) entry which is preliminary data.</text>
</comment>
<keyword evidence="6" id="KW-0663">Pyridoxal phosphate</keyword>
<comment type="catalytic activity">
    <reaction evidence="1">
        <text>S-ubiquitinyl-[E2 ubiquitin-conjugating enzyme]-L-cysteine + [acceptor protein]-L-lysine = [E2 ubiquitin-conjugating enzyme]-L-cysteine + N(6)-ubiquitinyl-[acceptor protein]-L-lysine.</text>
        <dbReference type="EC" id="2.3.2.26"/>
    </reaction>
</comment>
<evidence type="ECO:0000256" key="3">
    <source>
        <dbReference type="ARBA" id="ARBA00012485"/>
    </source>
</evidence>
<feature type="region of interest" description="Disordered" evidence="8">
    <location>
        <begin position="1788"/>
        <end position="1814"/>
    </location>
</feature>
<dbReference type="InterPro" id="IPR057948">
    <property type="entry name" value="TPR_TRIP12_N"/>
</dbReference>
<dbReference type="GeneID" id="85359560"/>
<gene>
    <name evidence="10" type="ORF">EV420DRAFT_1626511</name>
</gene>
<dbReference type="Gene3D" id="3.90.1150.10">
    <property type="entry name" value="Aspartate Aminotransferase, domain 1"/>
    <property type="match status" value="1"/>
</dbReference>
<dbReference type="EC" id="2.3.2.26" evidence="3"/>
<feature type="compositionally biased region" description="Low complexity" evidence="8">
    <location>
        <begin position="492"/>
        <end position="512"/>
    </location>
</feature>
<dbReference type="GO" id="GO:0000209">
    <property type="term" value="P:protein polyubiquitination"/>
    <property type="evidence" value="ECO:0007669"/>
    <property type="project" value="TreeGrafter"/>
</dbReference>
<evidence type="ECO:0000256" key="2">
    <source>
        <dbReference type="ARBA" id="ARBA00006331"/>
    </source>
</evidence>
<dbReference type="PANTHER" id="PTHR45670:SF1">
    <property type="entry name" value="E3 UBIQUITIN-PROTEIN LIGASE HECTD1"/>
    <property type="match status" value="1"/>
</dbReference>
<feature type="domain" description="HECT" evidence="9">
    <location>
        <begin position="1982"/>
        <end position="2328"/>
    </location>
</feature>
<feature type="compositionally biased region" description="Polar residues" evidence="8">
    <location>
        <begin position="1702"/>
        <end position="1718"/>
    </location>
</feature>
<keyword evidence="11" id="KW-1185">Reference proteome</keyword>
<feature type="compositionally biased region" description="Low complexity" evidence="8">
    <location>
        <begin position="1584"/>
        <end position="1605"/>
    </location>
</feature>
<evidence type="ECO:0000313" key="11">
    <source>
        <dbReference type="Proteomes" id="UP001175211"/>
    </source>
</evidence>
<dbReference type="InterPro" id="IPR015421">
    <property type="entry name" value="PyrdxlP-dep_Trfase_major"/>
</dbReference>
<organism evidence="10 11">
    <name type="scientific">Armillaria tabescens</name>
    <name type="common">Ringless honey mushroom</name>
    <name type="synonym">Agaricus tabescens</name>
    <dbReference type="NCBI Taxonomy" id="1929756"/>
    <lineage>
        <taxon>Eukaryota</taxon>
        <taxon>Fungi</taxon>
        <taxon>Dikarya</taxon>
        <taxon>Basidiomycota</taxon>
        <taxon>Agaricomycotina</taxon>
        <taxon>Agaricomycetes</taxon>
        <taxon>Agaricomycetidae</taxon>
        <taxon>Agaricales</taxon>
        <taxon>Marasmiineae</taxon>
        <taxon>Physalacriaceae</taxon>
        <taxon>Desarmillaria</taxon>
    </lineage>
</organism>
<dbReference type="GO" id="GO:0008483">
    <property type="term" value="F:transaminase activity"/>
    <property type="evidence" value="ECO:0007669"/>
    <property type="project" value="InterPro"/>
</dbReference>
<evidence type="ECO:0000256" key="7">
    <source>
        <dbReference type="PROSITE-ProRule" id="PRU00104"/>
    </source>
</evidence>
<dbReference type="RefSeq" id="XP_060337754.1">
    <property type="nucleotide sequence ID" value="XM_060476012.1"/>
</dbReference>